<dbReference type="EMBL" id="RDSM01000003">
    <property type="protein sequence ID" value="RXH54936.1"/>
    <property type="molecule type" value="Genomic_DNA"/>
</dbReference>
<dbReference type="InterPro" id="IPR029010">
    <property type="entry name" value="ThuA-like"/>
</dbReference>
<protein>
    <submittedName>
        <fullName evidence="2">Cytochrome c551/c552</fullName>
    </submittedName>
</protein>
<gene>
    <name evidence="2" type="ORF">GRAN_4040</name>
</gene>
<reference evidence="2 3" key="1">
    <citation type="submission" date="2018-11" db="EMBL/GenBank/DDBJ databases">
        <authorList>
            <person name="Mardanov A.V."/>
            <person name="Ravin N.V."/>
            <person name="Dedysh S.N."/>
        </authorList>
    </citation>
    <scope>NUCLEOTIDE SEQUENCE [LARGE SCALE GENOMIC DNA]</scope>
    <source>
        <strain evidence="2 3">AF10</strain>
    </source>
</reference>
<dbReference type="InterPro" id="IPR029062">
    <property type="entry name" value="Class_I_gatase-like"/>
</dbReference>
<dbReference type="Pfam" id="PF06283">
    <property type="entry name" value="ThuA"/>
    <property type="match status" value="1"/>
</dbReference>
<accession>A0A4Q0T0M0</accession>
<evidence type="ECO:0000259" key="1">
    <source>
        <dbReference type="Pfam" id="PF06283"/>
    </source>
</evidence>
<comment type="caution">
    <text evidence="2">The sequence shown here is derived from an EMBL/GenBank/DDBJ whole genome shotgun (WGS) entry which is preliminary data.</text>
</comment>
<keyword evidence="3" id="KW-1185">Reference proteome</keyword>
<dbReference type="AlphaFoldDB" id="A0A4Q0T0M0"/>
<dbReference type="SUPFAM" id="SSF52317">
    <property type="entry name" value="Class I glutamine amidotransferase-like"/>
    <property type="match status" value="1"/>
</dbReference>
<sequence length="265" mass="29954">MTMPLNGRFLPSYLAAMLLVIGCAGRIFGQAKPPVAPTYKVLAIAETGGIHKPFVDAAKIWLAHEATVDGFTIDYIEDTQKIDAAYLSQYKVFLQLNYPPYNWTPTAMSAFHDAIENGTIGWVGFHHATLLGEFDGTQMWPWFSEFMGEIRFTKYIPTFADGVVTVEAPNHPVMRNIPGSFTIKQEEWYTWSRSPRPNVRVLASVDENTYKPSSDIKMGDHPVIWTNEHVKARNVYLFMGHHPELLEDKAFTTLFHNSIVWAAGK</sequence>
<evidence type="ECO:0000313" key="2">
    <source>
        <dbReference type="EMBL" id="RXH54936.1"/>
    </source>
</evidence>
<dbReference type="Gene3D" id="3.40.50.880">
    <property type="match status" value="1"/>
</dbReference>
<evidence type="ECO:0000313" key="3">
    <source>
        <dbReference type="Proteomes" id="UP000289437"/>
    </source>
</evidence>
<dbReference type="PANTHER" id="PTHR40469">
    <property type="entry name" value="SECRETED GLYCOSYL HYDROLASE"/>
    <property type="match status" value="1"/>
</dbReference>
<proteinExistence type="predicted"/>
<name>A0A4Q0T0M0_9BACT</name>
<dbReference type="PANTHER" id="PTHR40469:SF2">
    <property type="entry name" value="GALACTOSE-BINDING DOMAIN-LIKE SUPERFAMILY PROTEIN"/>
    <property type="match status" value="1"/>
</dbReference>
<organism evidence="2 3">
    <name type="scientific">Granulicella sibirica</name>
    <dbReference type="NCBI Taxonomy" id="2479048"/>
    <lineage>
        <taxon>Bacteria</taxon>
        <taxon>Pseudomonadati</taxon>
        <taxon>Acidobacteriota</taxon>
        <taxon>Terriglobia</taxon>
        <taxon>Terriglobales</taxon>
        <taxon>Acidobacteriaceae</taxon>
        <taxon>Granulicella</taxon>
    </lineage>
</organism>
<feature type="domain" description="ThuA-like" evidence="1">
    <location>
        <begin position="40"/>
        <end position="262"/>
    </location>
</feature>
<dbReference type="Proteomes" id="UP000289437">
    <property type="component" value="Unassembled WGS sequence"/>
</dbReference>
<reference evidence="3" key="2">
    <citation type="submission" date="2019-02" db="EMBL/GenBank/DDBJ databases">
        <title>Granulicella sibirica sp. nov., a psychrotolerant acidobacterium isolated from an organic soil layer in forested tundra, West Siberia.</title>
        <authorList>
            <person name="Oshkin I.Y."/>
            <person name="Kulichevskaya I.S."/>
            <person name="Rijpstra W.I.C."/>
            <person name="Sinninghe Damste J.S."/>
            <person name="Rakitin A.L."/>
            <person name="Ravin N.V."/>
            <person name="Dedysh S.N."/>
        </authorList>
    </citation>
    <scope>NUCLEOTIDE SEQUENCE [LARGE SCALE GENOMIC DNA]</scope>
    <source>
        <strain evidence="3">AF10</strain>
    </source>
</reference>